<keyword evidence="5" id="KW-0574">Periplasm</keyword>
<proteinExistence type="predicted"/>
<reference evidence="11 12" key="1">
    <citation type="submission" date="2021-03" db="EMBL/GenBank/DDBJ databases">
        <title>Novel species identification of genus Shewanella.</title>
        <authorList>
            <person name="Liu G."/>
            <person name="Zhang Q."/>
        </authorList>
    </citation>
    <scope>NUCLEOTIDE SEQUENCE [LARGE SCALE GENOMIC DNA]</scope>
    <source>
        <strain evidence="11 12">FJAT-51800</strain>
    </source>
</reference>
<dbReference type="PIRSF" id="PIRSF000005">
    <property type="entry name" value="Cytochrome_c4"/>
    <property type="match status" value="1"/>
</dbReference>
<evidence type="ECO:0000313" key="12">
    <source>
        <dbReference type="Proteomes" id="UP000662770"/>
    </source>
</evidence>
<dbReference type="PANTHER" id="PTHR33751">
    <property type="entry name" value="CBB3-TYPE CYTOCHROME C OXIDASE SUBUNIT FIXP"/>
    <property type="match status" value="1"/>
</dbReference>
<keyword evidence="9" id="KW-0732">Signal</keyword>
<dbReference type="InterPro" id="IPR050597">
    <property type="entry name" value="Cytochrome_c_Oxidase_Subunit"/>
</dbReference>
<keyword evidence="3 8" id="KW-0349">Heme</keyword>
<accession>A0ABX7QQF5</accession>
<dbReference type="InterPro" id="IPR036909">
    <property type="entry name" value="Cyt_c-like_dom_sf"/>
</dbReference>
<evidence type="ECO:0000256" key="7">
    <source>
        <dbReference type="ARBA" id="ARBA00023004"/>
    </source>
</evidence>
<dbReference type="Proteomes" id="UP000662770">
    <property type="component" value="Chromosome"/>
</dbReference>
<evidence type="ECO:0000256" key="2">
    <source>
        <dbReference type="ARBA" id="ARBA00022448"/>
    </source>
</evidence>
<dbReference type="Pfam" id="PF00034">
    <property type="entry name" value="Cytochrom_C"/>
    <property type="match status" value="2"/>
</dbReference>
<gene>
    <name evidence="11" type="ORF">JYB87_18335</name>
</gene>
<keyword evidence="2" id="KW-0813">Transport</keyword>
<keyword evidence="7 8" id="KW-0408">Iron</keyword>
<dbReference type="InterPro" id="IPR024167">
    <property type="entry name" value="Cytochrome_c4-like"/>
</dbReference>
<keyword evidence="4 8" id="KW-0479">Metal-binding</keyword>
<evidence type="ECO:0000256" key="8">
    <source>
        <dbReference type="PROSITE-ProRule" id="PRU00433"/>
    </source>
</evidence>
<feature type="domain" description="Cytochrome c" evidence="10">
    <location>
        <begin position="27"/>
        <end position="107"/>
    </location>
</feature>
<organism evidence="11 12">
    <name type="scientific">Shewanella avicenniae</name>
    <dbReference type="NCBI Taxonomy" id="2814294"/>
    <lineage>
        <taxon>Bacteria</taxon>
        <taxon>Pseudomonadati</taxon>
        <taxon>Pseudomonadota</taxon>
        <taxon>Gammaproteobacteria</taxon>
        <taxon>Alteromonadales</taxon>
        <taxon>Shewanellaceae</taxon>
        <taxon>Shewanella</taxon>
    </lineage>
</organism>
<keyword evidence="12" id="KW-1185">Reference proteome</keyword>
<dbReference type="PROSITE" id="PS51007">
    <property type="entry name" value="CYTC"/>
    <property type="match status" value="2"/>
</dbReference>
<feature type="chain" id="PRO_5045776890" evidence="9">
    <location>
        <begin position="22"/>
        <end position="205"/>
    </location>
</feature>
<evidence type="ECO:0000313" key="11">
    <source>
        <dbReference type="EMBL" id="QSX33639.1"/>
    </source>
</evidence>
<dbReference type="EMBL" id="CP071503">
    <property type="protein sequence ID" value="QSX33639.1"/>
    <property type="molecule type" value="Genomic_DNA"/>
</dbReference>
<evidence type="ECO:0000256" key="1">
    <source>
        <dbReference type="ARBA" id="ARBA00004418"/>
    </source>
</evidence>
<evidence type="ECO:0000256" key="6">
    <source>
        <dbReference type="ARBA" id="ARBA00022982"/>
    </source>
</evidence>
<dbReference type="SUPFAM" id="SSF46626">
    <property type="entry name" value="Cytochrome c"/>
    <property type="match status" value="2"/>
</dbReference>
<sequence>MIKFCLTRALPLLWLSFSAYATNSLESDIAKGKQKAAICAGCHGERGISPIAQYPNLAGQSSRYLSKQLQDFQQGAAGRSDPMMDAFAAQLSADDIQHLALYYASLPNKAAATDSSDSAGRALYIGGDMSRDIAACSACHGVNAQGLAAAGFPALAGQNEAYIKAQLEKFKTAERHNDLNGMMVDISRKLNDKEITALAAFLAGL</sequence>
<feature type="domain" description="Cytochrome c" evidence="10">
    <location>
        <begin position="115"/>
        <end position="205"/>
    </location>
</feature>
<dbReference type="PANTHER" id="PTHR33751:SF9">
    <property type="entry name" value="CYTOCHROME C4"/>
    <property type="match status" value="1"/>
</dbReference>
<evidence type="ECO:0000256" key="5">
    <source>
        <dbReference type="ARBA" id="ARBA00022764"/>
    </source>
</evidence>
<dbReference type="InterPro" id="IPR009056">
    <property type="entry name" value="Cyt_c-like_dom"/>
</dbReference>
<evidence type="ECO:0000256" key="4">
    <source>
        <dbReference type="ARBA" id="ARBA00022723"/>
    </source>
</evidence>
<evidence type="ECO:0000259" key="10">
    <source>
        <dbReference type="PROSITE" id="PS51007"/>
    </source>
</evidence>
<dbReference type="Gene3D" id="1.10.760.10">
    <property type="entry name" value="Cytochrome c-like domain"/>
    <property type="match status" value="2"/>
</dbReference>
<dbReference type="RefSeq" id="WP_207354858.1">
    <property type="nucleotide sequence ID" value="NZ_CP071503.1"/>
</dbReference>
<protein>
    <submittedName>
        <fullName evidence="11">Cytochrome c4</fullName>
    </submittedName>
</protein>
<evidence type="ECO:0000256" key="3">
    <source>
        <dbReference type="ARBA" id="ARBA00022617"/>
    </source>
</evidence>
<comment type="subcellular location">
    <subcellularLocation>
        <location evidence="1">Periplasm</location>
    </subcellularLocation>
</comment>
<feature type="signal peptide" evidence="9">
    <location>
        <begin position="1"/>
        <end position="21"/>
    </location>
</feature>
<evidence type="ECO:0000256" key="9">
    <source>
        <dbReference type="SAM" id="SignalP"/>
    </source>
</evidence>
<name>A0ABX7QQF5_9GAMM</name>
<keyword evidence="6" id="KW-0249">Electron transport</keyword>